<feature type="non-terminal residue" evidence="5">
    <location>
        <position position="1"/>
    </location>
</feature>
<organism evidence="5 6">
    <name type="scientific">Taxus chinensis</name>
    <name type="common">Chinese yew</name>
    <name type="synonym">Taxus wallichiana var. chinensis</name>
    <dbReference type="NCBI Taxonomy" id="29808"/>
    <lineage>
        <taxon>Eukaryota</taxon>
        <taxon>Viridiplantae</taxon>
        <taxon>Streptophyta</taxon>
        <taxon>Embryophyta</taxon>
        <taxon>Tracheophyta</taxon>
        <taxon>Spermatophyta</taxon>
        <taxon>Pinopsida</taxon>
        <taxon>Pinidae</taxon>
        <taxon>Conifers II</taxon>
        <taxon>Cupressales</taxon>
        <taxon>Taxaceae</taxon>
        <taxon>Taxus</taxon>
    </lineage>
</organism>
<dbReference type="AlphaFoldDB" id="A0AA38LCA2"/>
<dbReference type="OMA" id="RMSHTDD"/>
<feature type="coiled-coil region" evidence="3">
    <location>
        <begin position="251"/>
        <end position="434"/>
    </location>
</feature>
<dbReference type="GO" id="GO:0009011">
    <property type="term" value="F:alpha-1,4-glucan glucosyltransferase (ADP-glucose donor) activity"/>
    <property type="evidence" value="ECO:0007669"/>
    <property type="project" value="UniProtKB-EC"/>
</dbReference>
<feature type="non-terminal residue" evidence="5">
    <location>
        <position position="525"/>
    </location>
</feature>
<evidence type="ECO:0000313" key="5">
    <source>
        <dbReference type="EMBL" id="KAH9318741.1"/>
    </source>
</evidence>
<keyword evidence="3" id="KW-0175">Coiled coil</keyword>
<evidence type="ECO:0000256" key="4">
    <source>
        <dbReference type="SAM" id="MobiDB-lite"/>
    </source>
</evidence>
<dbReference type="EC" id="2.4.1.21" evidence="2"/>
<evidence type="ECO:0000313" key="6">
    <source>
        <dbReference type="Proteomes" id="UP000824469"/>
    </source>
</evidence>
<accession>A0AA38LCA2</accession>
<feature type="coiled-coil region" evidence="3">
    <location>
        <begin position="133"/>
        <end position="219"/>
    </location>
</feature>
<reference evidence="5 6" key="1">
    <citation type="journal article" date="2021" name="Nat. Plants">
        <title>The Taxus genome provides insights into paclitaxel biosynthesis.</title>
        <authorList>
            <person name="Xiong X."/>
            <person name="Gou J."/>
            <person name="Liao Q."/>
            <person name="Li Y."/>
            <person name="Zhou Q."/>
            <person name="Bi G."/>
            <person name="Li C."/>
            <person name="Du R."/>
            <person name="Wang X."/>
            <person name="Sun T."/>
            <person name="Guo L."/>
            <person name="Liang H."/>
            <person name="Lu P."/>
            <person name="Wu Y."/>
            <person name="Zhang Z."/>
            <person name="Ro D.K."/>
            <person name="Shang Y."/>
            <person name="Huang S."/>
            <person name="Yan J."/>
        </authorList>
    </citation>
    <scope>NUCLEOTIDE SEQUENCE [LARGE SCALE GENOMIC DNA]</scope>
    <source>
        <strain evidence="5">Ta-2019</strain>
    </source>
</reference>
<evidence type="ECO:0000256" key="3">
    <source>
        <dbReference type="SAM" id="Coils"/>
    </source>
</evidence>
<keyword evidence="6" id="KW-1185">Reference proteome</keyword>
<evidence type="ECO:0000256" key="1">
    <source>
        <dbReference type="ARBA" id="ARBA00001478"/>
    </source>
</evidence>
<dbReference type="EMBL" id="JAHRHJ020000004">
    <property type="protein sequence ID" value="KAH9318741.1"/>
    <property type="molecule type" value="Genomic_DNA"/>
</dbReference>
<proteinExistence type="predicted"/>
<dbReference type="PANTHER" id="PTHR46083:SF2">
    <property type="entry name" value="STARCH SYNTHASE 4, CHLOROPLASTIC_AMYLOPLASTIC-RELATED"/>
    <property type="match status" value="1"/>
</dbReference>
<name>A0AA38LCA2_TAXCH</name>
<feature type="region of interest" description="Disordered" evidence="4">
    <location>
        <begin position="1"/>
        <end position="59"/>
    </location>
</feature>
<sequence>RKLSQKRSTVGLDRSSVNNAKHLSKKKIELPSASPNGTTDDTESVAFSGSAELAAGPNVTEQSNMEETAAMQSLAPLPNESADDPELVAFNGSAVPFVRANITEQSNMEERAHTQSLKIKETDSQGTHSGVRVEDLMTMIKDAEKNILLLNKARICSLEELDQARAEKDALQGEINVLQMRLAETDARLKQATQEKIKNELLEGELESLKREIAERESIRKKTEYLNMNNTDIQEHSPALKSISPATAHEHDVVKAENNSLKQELNNMQSKLTDMSLNDQYVSELEKESLSFKHANKQLELKLANSEANASELANVKAECQVLRRKVEDLQAELKKSAETRLLPHDFVITRQALEEKISRLEEALDQSEVEKDLLEQTLEENLFLHEQVKSLEQRLVESDTEIRSQLKIYQQEVQAFQRSLEQLKKESKKQSKDEPVQDLPWEFWSNLLLSIDGWMLEKKMTVDDANLLRDMAWRRNPQLRDAYVQCNSKNENDMIANLLKLTKTSTRPGLHVVHIAAEMAPVAK</sequence>
<dbReference type="PANTHER" id="PTHR46083">
    <property type="match status" value="1"/>
</dbReference>
<comment type="catalytic activity">
    <reaction evidence="1">
        <text>[(1-&gt;4)-alpha-D-glucosyl](n) + ADP-alpha-D-glucose = [(1-&gt;4)-alpha-D-glucosyl](n+1) + ADP + H(+)</text>
        <dbReference type="Rhea" id="RHEA:18189"/>
        <dbReference type="Rhea" id="RHEA-COMP:9584"/>
        <dbReference type="Rhea" id="RHEA-COMP:9587"/>
        <dbReference type="ChEBI" id="CHEBI:15378"/>
        <dbReference type="ChEBI" id="CHEBI:15444"/>
        <dbReference type="ChEBI" id="CHEBI:57498"/>
        <dbReference type="ChEBI" id="CHEBI:456216"/>
        <dbReference type="EC" id="2.4.1.21"/>
    </reaction>
</comment>
<comment type="caution">
    <text evidence="5">The sequence shown here is derived from an EMBL/GenBank/DDBJ whole genome shotgun (WGS) entry which is preliminary data.</text>
</comment>
<protein>
    <recommendedName>
        <fullName evidence="2">starch synthase</fullName>
        <ecNumber evidence="2">2.4.1.21</ecNumber>
    </recommendedName>
</protein>
<evidence type="ECO:0000256" key="2">
    <source>
        <dbReference type="ARBA" id="ARBA00012588"/>
    </source>
</evidence>
<gene>
    <name evidence="5" type="ORF">KI387_020510</name>
</gene>
<dbReference type="Proteomes" id="UP000824469">
    <property type="component" value="Unassembled WGS sequence"/>
</dbReference>